<reference evidence="6 7" key="1">
    <citation type="journal article" date="2018" name="Nat. Biotechnol.">
        <title>A standardized bacterial taxonomy based on genome phylogeny substantially revises the tree of life.</title>
        <authorList>
            <person name="Parks D.H."/>
            <person name="Chuvochina M."/>
            <person name="Waite D.W."/>
            <person name="Rinke C."/>
            <person name="Skarshewski A."/>
            <person name="Chaumeil P.A."/>
            <person name="Hugenholtz P."/>
        </authorList>
    </citation>
    <scope>NUCLEOTIDE SEQUENCE [LARGE SCALE GENOMIC DNA]</scope>
    <source>
        <strain evidence="6">UBA10045</strain>
    </source>
</reference>
<keyword evidence="1" id="KW-0479">Metal-binding</keyword>
<dbReference type="Gene3D" id="3.60.21.10">
    <property type="match status" value="1"/>
</dbReference>
<evidence type="ECO:0000256" key="1">
    <source>
        <dbReference type="ARBA" id="ARBA00022723"/>
    </source>
</evidence>
<keyword evidence="3" id="KW-0408">Iron</keyword>
<comment type="caution">
    <text evidence="6">The sequence shown here is derived from an EMBL/GenBank/DDBJ whole genome shotgun (WGS) entry which is preliminary data.</text>
</comment>
<dbReference type="Pfam" id="PF00149">
    <property type="entry name" value="Metallophos"/>
    <property type="match status" value="1"/>
</dbReference>
<dbReference type="GO" id="GO:0046872">
    <property type="term" value="F:metal ion binding"/>
    <property type="evidence" value="ECO:0007669"/>
    <property type="project" value="UniProtKB-KW"/>
</dbReference>
<dbReference type="CDD" id="cd07400">
    <property type="entry name" value="MPP_1"/>
    <property type="match status" value="1"/>
</dbReference>
<dbReference type="GO" id="GO:0016787">
    <property type="term" value="F:hydrolase activity"/>
    <property type="evidence" value="ECO:0007669"/>
    <property type="project" value="UniProtKB-KW"/>
</dbReference>
<organism evidence="6 7">
    <name type="scientific">Acinetobacter radioresistens</name>
    <dbReference type="NCBI Taxonomy" id="40216"/>
    <lineage>
        <taxon>Bacteria</taxon>
        <taxon>Pseudomonadati</taxon>
        <taxon>Pseudomonadota</taxon>
        <taxon>Gammaproteobacteria</taxon>
        <taxon>Moraxellales</taxon>
        <taxon>Moraxellaceae</taxon>
        <taxon>Acinetobacter</taxon>
    </lineage>
</organism>
<dbReference type="PANTHER" id="PTHR42988">
    <property type="entry name" value="PHOSPHOHYDROLASE"/>
    <property type="match status" value="1"/>
</dbReference>
<evidence type="ECO:0000313" key="7">
    <source>
        <dbReference type="Proteomes" id="UP000262257"/>
    </source>
</evidence>
<feature type="domain" description="Calcineurin-like phosphoesterase" evidence="5">
    <location>
        <begin position="2"/>
        <end position="189"/>
    </location>
</feature>
<evidence type="ECO:0000256" key="3">
    <source>
        <dbReference type="ARBA" id="ARBA00023004"/>
    </source>
</evidence>
<gene>
    <name evidence="6" type="ORF">DIC32_04920</name>
</gene>
<dbReference type="AlphaFoldDB" id="A0A3D3G0D0"/>
<sequence length="257" mass="30291">MLLHLSDLHFGTERPECINALRVFCKEQQPEALVVSGDLTQRARFIQFYYCKQFLESLQIPYLVVPGNHDIPLYHLWNRVFSPFTRYQYFFGNLENVLETEHFYVIGVNSVRRRYHTRGHVSLEQIHETREKLEQAPLHKLKIITSHQPFYTEPDDPHGLKDCPVLGRMALEVWGQYKLFGILHGHLHKTAIYDLTRLYNLKVDHPIYNIHAGTATSWRLHKNLPNSFNTVSISGEILQYWFNEESQSFVLRTDVIK</sequence>
<protein>
    <submittedName>
        <fullName evidence="6">3',5'-cyclic-nucleotide phosphodiesterase</fullName>
    </submittedName>
</protein>
<proteinExistence type="inferred from homology"/>
<evidence type="ECO:0000313" key="6">
    <source>
        <dbReference type="EMBL" id="HCM31027.1"/>
    </source>
</evidence>
<name>A0A3D3G0D0_ACIRA</name>
<evidence type="ECO:0000256" key="2">
    <source>
        <dbReference type="ARBA" id="ARBA00022801"/>
    </source>
</evidence>
<dbReference type="EMBL" id="DPXL01000062">
    <property type="protein sequence ID" value="HCM31027.1"/>
    <property type="molecule type" value="Genomic_DNA"/>
</dbReference>
<dbReference type="InterPro" id="IPR004843">
    <property type="entry name" value="Calcineurin-like_PHP"/>
</dbReference>
<dbReference type="PANTHER" id="PTHR42988:SF2">
    <property type="entry name" value="CYCLIC NUCLEOTIDE PHOSPHODIESTERASE CBUA0032-RELATED"/>
    <property type="match status" value="1"/>
</dbReference>
<keyword evidence="2" id="KW-0378">Hydrolase</keyword>
<evidence type="ECO:0000256" key="4">
    <source>
        <dbReference type="ARBA" id="ARBA00025742"/>
    </source>
</evidence>
<evidence type="ECO:0000259" key="5">
    <source>
        <dbReference type="Pfam" id="PF00149"/>
    </source>
</evidence>
<dbReference type="InterPro" id="IPR029052">
    <property type="entry name" value="Metallo-depent_PP-like"/>
</dbReference>
<dbReference type="InterPro" id="IPR050884">
    <property type="entry name" value="CNP_phosphodiesterase-III"/>
</dbReference>
<dbReference type="SUPFAM" id="SSF56300">
    <property type="entry name" value="Metallo-dependent phosphatases"/>
    <property type="match status" value="1"/>
</dbReference>
<dbReference type="Proteomes" id="UP000262257">
    <property type="component" value="Unassembled WGS sequence"/>
</dbReference>
<comment type="similarity">
    <text evidence="4">Belongs to the cyclic nucleotide phosphodiesterase class-III family.</text>
</comment>
<accession>A0A3D3G0D0</accession>